<organism evidence="6 10">
    <name type="scientific">Polistes dominula</name>
    <name type="common">European paper wasp</name>
    <name type="synonym">Vespa dominula</name>
    <dbReference type="NCBI Taxonomy" id="743375"/>
    <lineage>
        <taxon>Eukaryota</taxon>
        <taxon>Metazoa</taxon>
        <taxon>Ecdysozoa</taxon>
        <taxon>Arthropoda</taxon>
        <taxon>Hexapoda</taxon>
        <taxon>Insecta</taxon>
        <taxon>Pterygota</taxon>
        <taxon>Neoptera</taxon>
        <taxon>Endopterygota</taxon>
        <taxon>Hymenoptera</taxon>
        <taxon>Apocrita</taxon>
        <taxon>Aculeata</taxon>
        <taxon>Vespoidea</taxon>
        <taxon>Vespidae</taxon>
        <taxon>Polistinae</taxon>
        <taxon>Polistini</taxon>
        <taxon>Polistes</taxon>
    </lineage>
</organism>
<gene>
    <name evidence="7 8 9 10 11" type="primary">LOC107069179</name>
</gene>
<keyword evidence="3" id="KW-0325">Glycoprotein</keyword>
<evidence type="ECO:0000313" key="9">
    <source>
        <dbReference type="RefSeq" id="XP_015181739.1"/>
    </source>
</evidence>
<dbReference type="PANTHER" id="PTHR23199:SF12">
    <property type="entry name" value="NEUROTROPHIN 1-RELATED"/>
    <property type="match status" value="1"/>
</dbReference>
<name>A0ABM1INF3_POLDO</name>
<evidence type="ECO:0000313" key="11">
    <source>
        <dbReference type="RefSeq" id="XP_015181741.1"/>
    </source>
</evidence>
<evidence type="ECO:0000256" key="1">
    <source>
        <dbReference type="ARBA" id="ARBA00022729"/>
    </source>
</evidence>
<dbReference type="RefSeq" id="XP_015181739.1">
    <property type="nucleotide sequence ID" value="XM_015326253.1"/>
</dbReference>
<accession>A0ABM1INF3</accession>
<keyword evidence="6" id="KW-1185">Reference proteome</keyword>
<keyword evidence="1 4" id="KW-0732">Signal</keyword>
<evidence type="ECO:0000313" key="6">
    <source>
        <dbReference type="Proteomes" id="UP000694924"/>
    </source>
</evidence>
<dbReference type="RefSeq" id="XP_015181738.1">
    <property type="nucleotide sequence ID" value="XM_015326252.1"/>
</dbReference>
<evidence type="ECO:0000256" key="4">
    <source>
        <dbReference type="SAM" id="SignalP"/>
    </source>
</evidence>
<evidence type="ECO:0000313" key="8">
    <source>
        <dbReference type="RefSeq" id="XP_015181738.1"/>
    </source>
</evidence>
<dbReference type="Proteomes" id="UP000694924">
    <property type="component" value="Unplaced"/>
</dbReference>
<dbReference type="InterPro" id="IPR029034">
    <property type="entry name" value="Cystine-knot_cytokine"/>
</dbReference>
<dbReference type="GeneID" id="107069179"/>
<evidence type="ECO:0000259" key="5">
    <source>
        <dbReference type="Pfam" id="PF16077"/>
    </source>
</evidence>
<dbReference type="RefSeq" id="XP_015181741.1">
    <property type="nucleotide sequence ID" value="XM_015326255.1"/>
</dbReference>
<keyword evidence="2" id="KW-1015">Disulfide bond</keyword>
<dbReference type="SUPFAM" id="SSF57501">
    <property type="entry name" value="Cystine-knot cytokines"/>
    <property type="match status" value="1"/>
</dbReference>
<dbReference type="Gene3D" id="2.10.90.10">
    <property type="entry name" value="Cystine-knot cytokines"/>
    <property type="match status" value="1"/>
</dbReference>
<sequence length="223" mass="25996">MANTRMNYHHQRMIVIKAVLLFLIIDKTNSEENFFNERKFDRPSYPSWYDRSSLNTRRLAVDNDDRIYFVKEDVNLPICQNDIFCEDVPNYPEEFVKAKLRSTKGIFGVVDILVNKTDDLAVRTDVDEVSLCLSQEEIIRPKTAKSVNGEWLFIAQNGQEFAQAVRIEVCMHDSQPCRFFSSEYKTVCEQTYIFRELVAVKDDGLKSDLFRFPANCCCNIKNT</sequence>
<dbReference type="RefSeq" id="XP_015181737.1">
    <property type="nucleotide sequence ID" value="XM_015326251.1"/>
</dbReference>
<dbReference type="PANTHER" id="PTHR23199">
    <property type="entry name" value="NEUROTROPHIN 1-RELATED"/>
    <property type="match status" value="1"/>
</dbReference>
<dbReference type="InterPro" id="IPR052444">
    <property type="entry name" value="Spz/Toll_ligand-like"/>
</dbReference>
<feature type="domain" description="Spaetzle" evidence="5">
    <location>
        <begin position="130"/>
        <end position="220"/>
    </location>
</feature>
<proteinExistence type="predicted"/>
<feature type="signal peptide" evidence="4">
    <location>
        <begin position="1"/>
        <end position="30"/>
    </location>
</feature>
<evidence type="ECO:0000313" key="7">
    <source>
        <dbReference type="RefSeq" id="XP_015181737.1"/>
    </source>
</evidence>
<reference evidence="7 8" key="1">
    <citation type="submission" date="2025-05" db="UniProtKB">
        <authorList>
            <consortium name="RefSeq"/>
        </authorList>
    </citation>
    <scope>IDENTIFICATION</scope>
    <source>
        <tissue evidence="7 8">Whole body</tissue>
    </source>
</reference>
<feature type="chain" id="PRO_5045022463" evidence="4">
    <location>
        <begin position="31"/>
        <end position="223"/>
    </location>
</feature>
<evidence type="ECO:0000256" key="2">
    <source>
        <dbReference type="ARBA" id="ARBA00023157"/>
    </source>
</evidence>
<evidence type="ECO:0000256" key="3">
    <source>
        <dbReference type="ARBA" id="ARBA00023180"/>
    </source>
</evidence>
<protein>
    <submittedName>
        <fullName evidence="7 8">Uncharacterized protein LOC107069179 isoform X1</fullName>
    </submittedName>
</protein>
<evidence type="ECO:0000313" key="10">
    <source>
        <dbReference type="RefSeq" id="XP_015181740.1"/>
    </source>
</evidence>
<dbReference type="InterPro" id="IPR032104">
    <property type="entry name" value="Spaetzle"/>
</dbReference>
<dbReference type="Pfam" id="PF16077">
    <property type="entry name" value="Spaetzle"/>
    <property type="match status" value="1"/>
</dbReference>
<dbReference type="RefSeq" id="XP_015181740.1">
    <property type="nucleotide sequence ID" value="XM_015326254.1"/>
</dbReference>